<evidence type="ECO:0000259" key="1">
    <source>
        <dbReference type="Pfam" id="PF12146"/>
    </source>
</evidence>
<dbReference type="InterPro" id="IPR029058">
    <property type="entry name" value="AB_hydrolase_fold"/>
</dbReference>
<comment type="caution">
    <text evidence="2">The sequence shown here is derived from an EMBL/GenBank/DDBJ whole genome shotgun (WGS) entry which is preliminary data.</text>
</comment>
<gene>
    <name evidence="2" type="ORF">FYJ74_06330</name>
</gene>
<evidence type="ECO:0000313" key="3">
    <source>
        <dbReference type="Proteomes" id="UP000473699"/>
    </source>
</evidence>
<dbReference type="PANTHER" id="PTHR43798:SF33">
    <property type="entry name" value="HYDROLASE, PUTATIVE (AFU_ORTHOLOGUE AFUA_2G14860)-RELATED"/>
    <property type="match status" value="1"/>
</dbReference>
<dbReference type="Pfam" id="PF12146">
    <property type="entry name" value="Hydrolase_4"/>
    <property type="match status" value="1"/>
</dbReference>
<accession>A0A6L5YBN4</accession>
<organism evidence="2 3">
    <name type="scientific">Pyramidobacter porci</name>
    <dbReference type="NCBI Taxonomy" id="2605789"/>
    <lineage>
        <taxon>Bacteria</taxon>
        <taxon>Thermotogati</taxon>
        <taxon>Synergistota</taxon>
        <taxon>Synergistia</taxon>
        <taxon>Synergistales</taxon>
        <taxon>Dethiosulfovibrionaceae</taxon>
        <taxon>Pyramidobacter</taxon>
    </lineage>
</organism>
<sequence>MGTMICQGTAAELAREIVPLERAGVKLYLESFRTRDAQEKDPILLVHGLTYSSHEFDVNYGDYSLLRFLVANGYEVWLLDIAGYGNSQPVADGFTPNSDYAAEDIAAAVRLILARCGRKEMDVLGWSWGTVTSGRFAAKYPGLVRRLVLYAPIVAGLADVNVTSPFNENTWVHAAGDFQVKADKTIDYDIVEPAVADTFLSNCWRYDKNSSPNGGRRDLLVAPDKRLIPTADIKAPVLIIAGSKDDYVSPALCKEAFATLSNKDSRIEIIVGAAHAMMMEKPYYKVFRAKVLEFLKAK</sequence>
<dbReference type="PANTHER" id="PTHR43798">
    <property type="entry name" value="MONOACYLGLYCEROL LIPASE"/>
    <property type="match status" value="1"/>
</dbReference>
<dbReference type="SUPFAM" id="SSF53474">
    <property type="entry name" value="alpha/beta-Hydrolases"/>
    <property type="match status" value="1"/>
</dbReference>
<keyword evidence="3" id="KW-1185">Reference proteome</keyword>
<keyword evidence="2" id="KW-0378">Hydrolase</keyword>
<evidence type="ECO:0000313" key="2">
    <source>
        <dbReference type="EMBL" id="MST55650.1"/>
    </source>
</evidence>
<protein>
    <submittedName>
        <fullName evidence="2">Alpha/beta hydrolase</fullName>
    </submittedName>
</protein>
<dbReference type="InterPro" id="IPR022742">
    <property type="entry name" value="Hydrolase_4"/>
</dbReference>
<name>A0A6L5YBN4_9BACT</name>
<dbReference type="AlphaFoldDB" id="A0A6L5YBN4"/>
<dbReference type="InterPro" id="IPR000073">
    <property type="entry name" value="AB_hydrolase_1"/>
</dbReference>
<dbReference type="GO" id="GO:0016020">
    <property type="term" value="C:membrane"/>
    <property type="evidence" value="ECO:0007669"/>
    <property type="project" value="TreeGrafter"/>
</dbReference>
<dbReference type="EMBL" id="VUNH01000006">
    <property type="protein sequence ID" value="MST55650.1"/>
    <property type="molecule type" value="Genomic_DNA"/>
</dbReference>
<dbReference type="Proteomes" id="UP000473699">
    <property type="component" value="Unassembled WGS sequence"/>
</dbReference>
<dbReference type="Gene3D" id="3.40.50.1820">
    <property type="entry name" value="alpha/beta hydrolase"/>
    <property type="match status" value="1"/>
</dbReference>
<dbReference type="InterPro" id="IPR050266">
    <property type="entry name" value="AB_hydrolase_sf"/>
</dbReference>
<dbReference type="PRINTS" id="PR00111">
    <property type="entry name" value="ABHYDROLASE"/>
</dbReference>
<dbReference type="GO" id="GO:0016787">
    <property type="term" value="F:hydrolase activity"/>
    <property type="evidence" value="ECO:0007669"/>
    <property type="project" value="UniProtKB-KW"/>
</dbReference>
<feature type="domain" description="Serine aminopeptidase S33" evidence="1">
    <location>
        <begin position="40"/>
        <end position="281"/>
    </location>
</feature>
<reference evidence="2 3" key="1">
    <citation type="submission" date="2019-08" db="EMBL/GenBank/DDBJ databases">
        <title>In-depth cultivation of the pig gut microbiome towards novel bacterial diversity and tailored functional studies.</title>
        <authorList>
            <person name="Wylensek D."/>
            <person name="Hitch T.C.A."/>
            <person name="Clavel T."/>
        </authorList>
    </citation>
    <scope>NUCLEOTIDE SEQUENCE [LARGE SCALE GENOMIC DNA]</scope>
    <source>
        <strain evidence="2 3">SM-530-WT-4B</strain>
    </source>
</reference>
<proteinExistence type="predicted"/>